<dbReference type="InterPro" id="IPR037093">
    <property type="entry name" value="PHAT_dom_sf"/>
</dbReference>
<feature type="compositionally biased region" description="Polar residues" evidence="6">
    <location>
        <begin position="1146"/>
        <end position="1163"/>
    </location>
</feature>
<evidence type="ECO:0000256" key="6">
    <source>
        <dbReference type="SAM" id="MobiDB-lite"/>
    </source>
</evidence>
<name>A0A4Z2DC10_SCHJA</name>
<feature type="region of interest" description="Disordered" evidence="6">
    <location>
        <begin position="1260"/>
        <end position="1284"/>
    </location>
</feature>
<keyword evidence="5" id="KW-0694">RNA-binding</keyword>
<evidence type="ECO:0000259" key="7">
    <source>
        <dbReference type="Pfam" id="PF00536"/>
    </source>
</evidence>
<dbReference type="OrthoDB" id="2155283at2759"/>
<dbReference type="GO" id="GO:0030371">
    <property type="term" value="F:translation repressor activity"/>
    <property type="evidence" value="ECO:0007669"/>
    <property type="project" value="InterPro"/>
</dbReference>
<reference evidence="8 9" key="1">
    <citation type="submission" date="2019-03" db="EMBL/GenBank/DDBJ databases">
        <title>An improved genome assembly of the fluke Schistosoma japonicum.</title>
        <authorList>
            <person name="Hu W."/>
            <person name="Luo F."/>
            <person name="Yin M."/>
            <person name="Mo X."/>
            <person name="Sun C."/>
            <person name="Wu Q."/>
            <person name="Zhu B."/>
            <person name="Xiang M."/>
            <person name="Wang J."/>
            <person name="Wang Y."/>
            <person name="Zhang T."/>
            <person name="Xu B."/>
            <person name="Zheng H."/>
            <person name="Feng Z."/>
        </authorList>
    </citation>
    <scope>NUCLEOTIDE SEQUENCE [LARGE SCALE GENOMIC DNA]</scope>
    <source>
        <strain evidence="8">HuSjv2</strain>
        <tissue evidence="8">Worms</tissue>
    </source>
</reference>
<accession>A0A4Z2DC10</accession>
<feature type="region of interest" description="Disordered" evidence="6">
    <location>
        <begin position="1174"/>
        <end position="1193"/>
    </location>
</feature>
<evidence type="ECO:0000313" key="9">
    <source>
        <dbReference type="Proteomes" id="UP000311919"/>
    </source>
</evidence>
<gene>
    <name evidence="8" type="ORF">EWB00_002547</name>
</gene>
<organism evidence="8 9">
    <name type="scientific">Schistosoma japonicum</name>
    <name type="common">Blood fluke</name>
    <dbReference type="NCBI Taxonomy" id="6182"/>
    <lineage>
        <taxon>Eukaryota</taxon>
        <taxon>Metazoa</taxon>
        <taxon>Spiralia</taxon>
        <taxon>Lophotrochozoa</taxon>
        <taxon>Platyhelminthes</taxon>
        <taxon>Trematoda</taxon>
        <taxon>Digenea</taxon>
        <taxon>Strigeidida</taxon>
        <taxon>Schistosomatoidea</taxon>
        <taxon>Schistosomatidae</taxon>
        <taxon>Schistosoma</taxon>
    </lineage>
</organism>
<feature type="domain" description="SAM" evidence="7">
    <location>
        <begin position="634"/>
        <end position="687"/>
    </location>
</feature>
<dbReference type="PANTHER" id="PTHR12515">
    <property type="entry name" value="STERILE ALPHA MOTIF DOMAIN CONTAINING PROTEIN 4-RELATED"/>
    <property type="match status" value="1"/>
</dbReference>
<evidence type="ECO:0000256" key="4">
    <source>
        <dbReference type="ARBA" id="ARBA00022491"/>
    </source>
</evidence>
<keyword evidence="3" id="KW-0963">Cytoplasm</keyword>
<dbReference type="GO" id="GO:0000932">
    <property type="term" value="C:P-body"/>
    <property type="evidence" value="ECO:0007669"/>
    <property type="project" value="TreeGrafter"/>
</dbReference>
<feature type="region of interest" description="Disordered" evidence="6">
    <location>
        <begin position="1146"/>
        <end position="1167"/>
    </location>
</feature>
<feature type="compositionally biased region" description="Polar residues" evidence="6">
    <location>
        <begin position="1268"/>
        <end position="1280"/>
    </location>
</feature>
<dbReference type="InterPro" id="IPR050897">
    <property type="entry name" value="SMAUG/VTS1_RNA-bind"/>
</dbReference>
<comment type="similarity">
    <text evidence="2">Belongs to the SMAUG family.</text>
</comment>
<dbReference type="PANTHER" id="PTHR12515:SF5">
    <property type="entry name" value="PROTEIN SMAUG"/>
    <property type="match status" value="1"/>
</dbReference>
<keyword evidence="4" id="KW-0678">Repressor</keyword>
<keyword evidence="9" id="KW-1185">Reference proteome</keyword>
<proteinExistence type="inferred from homology"/>
<dbReference type="Proteomes" id="UP000311919">
    <property type="component" value="Unassembled WGS sequence"/>
</dbReference>
<dbReference type="Gene3D" id="1.25.40.170">
    <property type="entry name" value="Smaug, PHAT domain"/>
    <property type="match status" value="1"/>
</dbReference>
<evidence type="ECO:0000256" key="5">
    <source>
        <dbReference type="ARBA" id="ARBA00022884"/>
    </source>
</evidence>
<feature type="region of interest" description="Disordered" evidence="6">
    <location>
        <begin position="899"/>
        <end position="927"/>
    </location>
</feature>
<dbReference type="InterPro" id="IPR013761">
    <property type="entry name" value="SAM/pointed_sf"/>
</dbReference>
<dbReference type="GO" id="GO:0003729">
    <property type="term" value="F:mRNA binding"/>
    <property type="evidence" value="ECO:0007669"/>
    <property type="project" value="TreeGrafter"/>
</dbReference>
<evidence type="ECO:0000256" key="3">
    <source>
        <dbReference type="ARBA" id="ARBA00022490"/>
    </source>
</evidence>
<comment type="subcellular location">
    <subcellularLocation>
        <location evidence="1">Cytoplasm</location>
    </subcellularLocation>
</comment>
<comment type="caution">
    <text evidence="8">The sequence shown here is derived from an EMBL/GenBank/DDBJ whole genome shotgun (WGS) entry which is preliminary data.</text>
</comment>
<protein>
    <submittedName>
        <fullName evidence="8">Protein Smaug 2</fullName>
    </submittedName>
</protein>
<dbReference type="GO" id="GO:0000289">
    <property type="term" value="P:nuclear-transcribed mRNA poly(A) tail shortening"/>
    <property type="evidence" value="ECO:0007669"/>
    <property type="project" value="TreeGrafter"/>
</dbReference>
<dbReference type="Gene3D" id="1.10.150.50">
    <property type="entry name" value="Transcription Factor, Ets-1"/>
    <property type="match status" value="1"/>
</dbReference>
<evidence type="ECO:0000313" key="8">
    <source>
        <dbReference type="EMBL" id="TNN14005.1"/>
    </source>
</evidence>
<dbReference type="InterPro" id="IPR001660">
    <property type="entry name" value="SAM"/>
</dbReference>
<sequence>MSSGKTSVSQCNVTNIPTICLDNNPDLADGYDSGLSGKSEEEFYITEEQAFGINELFYLSRLSCINNHKKFLIAIVLLSQCDEGYRRAAQQWLSNTRLESKEDVDQVFVNTDDSSYLENLSTASASTNNLLNVLRKLTSLSGVQYTNEAYRYIHHDPVPVRPEHDGIVFHSNTRSKNVFDDSPPDNDAISQNFQSIKRQYLELVSKNFISSIVADCDSLTEEVNYDHTPLREVAVQTSIGQLFIATILHASFNDDDRKWLLSSIRSKYKGLYEEGNIPLKQGSAADGLCSKLFDCLVDLGLDLSCVLQRLTSDSSLSHSLTSSGFLSGSGGSDSQYDLLLEASNSGFQSMNLNINASSTKANFGTLLTVPNAEIRCGFSNNFCNNHPYCPHPLNTSQFSYRRLSDTPRVSNYYSLANSKSDTQRVSNINDQESKKSEIIGLGSNQSFPTISRNFNDLSTVSLSGHLTSIQNSMVDSNCGKAIVASNVAHEQIVSVCTPSGPSSVSSSNQDGLSITHSPTSIFLTSTSPKLVENHENIVTCTGNSSLQFSAKAGNHSNFDNRFLSFNNNSHLQSSSQIHRQQLHNHSSMNFPKVQEESGHSRIPRNLHKLVSSADTERVTEENNFLNPSSGMTAVPFWLKSLRLHKYTNLFRNLSYDEMMNITDDWLKEQNVTQGARNKMLLSIEKLKHRKSALCLIEKSLSDMPSTDQLTQTTLQSCLSEIKHILLTPIKPFFKTTTHFVRQVNSCSPTATRNSSSSIPASACVVATNLEMPTTIQTATPIIDSTCPTSISPSTIYVDSVDSAKNAFNTTASNNAIKNCNNNCFNCSTNTLNHATNDSNLLDYCCICNANSPYAENKCYLNREKQQLDMMTNHANHVFNDNNNNDKLHNLPNYTNRLQSESRQSECSDYGSDECADQKRTNDNANTDSDDNIPGQIIACLTKVCSSLLVAAYPGTHLYEEFLQILEIILNHVAFCEHQKKLVSYWKHRVIIVYVQYITQLPNSSKSKSEFKSNVNSRHLPHVHYSDSRLSKLSDIGQEQQLGPPTASRTIHFNTLPPSAICLHNTQDTSYFTQDSSDMPQPIIDTSYAGANMSLIIPGAVEASRRHSTSVDDSRNFLAIGRLNNRRRMPSPNSSCFSGRSGLSTNLPSTNSSFSRHPQASSDMELSGFPSQLPRPRFHSPSRFDPSTNVTPKRNLMPVATAPVTRMPSPSDVCRHGICYNDWFTSNNRGAFSTVPLPSNMLPISGCERSCSENVISDTPLIQRPRTPNAPTSMSPSQNSFHKTHSSCSCTPTTSMKLTIPQMLTLTSPTHMIKTMHQHIHPSYYESSGNFLTSLSCTPVPCIPNPNAIDNVYHSTFGSLCNQTLCDNPQQHSINNSNCSTTKSPQSYFEVQQINSSKEIPEVYSSYWSGDLYSHQINRGQTEIHGMLQCMDSNYVLNNDDNSNNNGNNNGSLVFVDNYIATAENNMINDPSDSSNDRINRDLDLLTRKVTEHAIGGFDSMTD</sequence>
<dbReference type="InterPro" id="IPR037634">
    <property type="entry name" value="Smaug_SAM"/>
</dbReference>
<evidence type="ECO:0000256" key="1">
    <source>
        <dbReference type="ARBA" id="ARBA00004496"/>
    </source>
</evidence>
<dbReference type="SUPFAM" id="SSF47769">
    <property type="entry name" value="SAM/Pointed domain"/>
    <property type="match status" value="1"/>
</dbReference>
<dbReference type="Pfam" id="PF00536">
    <property type="entry name" value="SAM_1"/>
    <property type="match status" value="1"/>
</dbReference>
<dbReference type="STRING" id="6182.A0A4Z2DC10"/>
<dbReference type="CDD" id="cd09557">
    <property type="entry name" value="SAM_Smaug"/>
    <property type="match status" value="1"/>
</dbReference>
<dbReference type="EMBL" id="SKCS01000181">
    <property type="protein sequence ID" value="TNN14005.1"/>
    <property type="molecule type" value="Genomic_DNA"/>
</dbReference>
<evidence type="ECO:0000256" key="2">
    <source>
        <dbReference type="ARBA" id="ARBA00008232"/>
    </source>
</evidence>